<dbReference type="EMBL" id="GEDG01020571">
    <property type="protein sequence ID" value="JAP19009.1"/>
    <property type="molecule type" value="Transcribed_RNA"/>
</dbReference>
<name>A0A0V0HEW9_SOLCH</name>
<proteinExistence type="predicted"/>
<accession>A0A0V0HEW9</accession>
<organism evidence="1">
    <name type="scientific">Solanum chacoense</name>
    <name type="common">Chaco potato</name>
    <dbReference type="NCBI Taxonomy" id="4108"/>
    <lineage>
        <taxon>Eukaryota</taxon>
        <taxon>Viridiplantae</taxon>
        <taxon>Streptophyta</taxon>
        <taxon>Embryophyta</taxon>
        <taxon>Tracheophyta</taxon>
        <taxon>Spermatophyta</taxon>
        <taxon>Magnoliopsida</taxon>
        <taxon>eudicotyledons</taxon>
        <taxon>Gunneridae</taxon>
        <taxon>Pentapetalae</taxon>
        <taxon>asterids</taxon>
        <taxon>lamiids</taxon>
        <taxon>Solanales</taxon>
        <taxon>Solanaceae</taxon>
        <taxon>Solanoideae</taxon>
        <taxon>Solaneae</taxon>
        <taxon>Solanum</taxon>
    </lineage>
</organism>
<dbReference type="AlphaFoldDB" id="A0A0V0HEW9"/>
<reference evidence="1" key="1">
    <citation type="submission" date="2015-12" db="EMBL/GenBank/DDBJ databases">
        <title>Gene expression during late stages of embryo sac development: a critical building block for successful pollen-pistil interactions.</title>
        <authorList>
            <person name="Liu Y."/>
            <person name="Joly V."/>
            <person name="Sabar M."/>
            <person name="Matton D.P."/>
        </authorList>
    </citation>
    <scope>NUCLEOTIDE SEQUENCE</scope>
</reference>
<sequence>MGSVVRDPNLVGAPMWAPNTGWKTKKKVYSTKKMTLFWTKVFFPFVQLRLVQFKTWVIENEKSSTSVMVL</sequence>
<evidence type="ECO:0000313" key="1">
    <source>
        <dbReference type="EMBL" id="JAP19009.1"/>
    </source>
</evidence>
<protein>
    <submittedName>
        <fullName evidence="1">Putative ovule protein</fullName>
    </submittedName>
</protein>